<dbReference type="AlphaFoldDB" id="R7SDR3"/>
<feature type="region of interest" description="Disordered" evidence="1">
    <location>
        <begin position="105"/>
        <end position="125"/>
    </location>
</feature>
<organism evidence="2 3">
    <name type="scientific">Coniophora puteana (strain RWD-64-598)</name>
    <name type="common">Brown rot fungus</name>
    <dbReference type="NCBI Taxonomy" id="741705"/>
    <lineage>
        <taxon>Eukaryota</taxon>
        <taxon>Fungi</taxon>
        <taxon>Dikarya</taxon>
        <taxon>Basidiomycota</taxon>
        <taxon>Agaricomycotina</taxon>
        <taxon>Agaricomycetes</taxon>
        <taxon>Agaricomycetidae</taxon>
        <taxon>Boletales</taxon>
        <taxon>Coniophorineae</taxon>
        <taxon>Coniophoraceae</taxon>
        <taxon>Coniophora</taxon>
    </lineage>
</organism>
<proteinExistence type="predicted"/>
<reference evidence="3" key="1">
    <citation type="journal article" date="2012" name="Science">
        <title>The Paleozoic origin of enzymatic lignin decomposition reconstructed from 31 fungal genomes.</title>
        <authorList>
            <person name="Floudas D."/>
            <person name="Binder M."/>
            <person name="Riley R."/>
            <person name="Barry K."/>
            <person name="Blanchette R.A."/>
            <person name="Henrissat B."/>
            <person name="Martinez A.T."/>
            <person name="Otillar R."/>
            <person name="Spatafora J.W."/>
            <person name="Yadav J.S."/>
            <person name="Aerts A."/>
            <person name="Benoit I."/>
            <person name="Boyd A."/>
            <person name="Carlson A."/>
            <person name="Copeland A."/>
            <person name="Coutinho P.M."/>
            <person name="de Vries R.P."/>
            <person name="Ferreira P."/>
            <person name="Findley K."/>
            <person name="Foster B."/>
            <person name="Gaskell J."/>
            <person name="Glotzer D."/>
            <person name="Gorecki P."/>
            <person name="Heitman J."/>
            <person name="Hesse C."/>
            <person name="Hori C."/>
            <person name="Igarashi K."/>
            <person name="Jurgens J.A."/>
            <person name="Kallen N."/>
            <person name="Kersten P."/>
            <person name="Kohler A."/>
            <person name="Kuees U."/>
            <person name="Kumar T.K.A."/>
            <person name="Kuo A."/>
            <person name="LaButti K."/>
            <person name="Larrondo L.F."/>
            <person name="Lindquist E."/>
            <person name="Ling A."/>
            <person name="Lombard V."/>
            <person name="Lucas S."/>
            <person name="Lundell T."/>
            <person name="Martin R."/>
            <person name="McLaughlin D.J."/>
            <person name="Morgenstern I."/>
            <person name="Morin E."/>
            <person name="Murat C."/>
            <person name="Nagy L.G."/>
            <person name="Nolan M."/>
            <person name="Ohm R.A."/>
            <person name="Patyshakuliyeva A."/>
            <person name="Rokas A."/>
            <person name="Ruiz-Duenas F.J."/>
            <person name="Sabat G."/>
            <person name="Salamov A."/>
            <person name="Samejima M."/>
            <person name="Schmutz J."/>
            <person name="Slot J.C."/>
            <person name="St John F."/>
            <person name="Stenlid J."/>
            <person name="Sun H."/>
            <person name="Sun S."/>
            <person name="Syed K."/>
            <person name="Tsang A."/>
            <person name="Wiebenga A."/>
            <person name="Young D."/>
            <person name="Pisabarro A."/>
            <person name="Eastwood D.C."/>
            <person name="Martin F."/>
            <person name="Cullen D."/>
            <person name="Grigoriev I.V."/>
            <person name="Hibbett D.S."/>
        </authorList>
    </citation>
    <scope>NUCLEOTIDE SEQUENCE [LARGE SCALE GENOMIC DNA]</scope>
    <source>
        <strain evidence="3">RWD-64-598 SS2</strain>
    </source>
</reference>
<dbReference type="EMBL" id="JH711606">
    <property type="protein sequence ID" value="EIW73897.1"/>
    <property type="molecule type" value="Genomic_DNA"/>
</dbReference>
<name>R7SDR3_CONPW</name>
<keyword evidence="3" id="KW-1185">Reference proteome</keyword>
<evidence type="ECO:0000313" key="3">
    <source>
        <dbReference type="Proteomes" id="UP000053558"/>
    </source>
</evidence>
<dbReference type="GeneID" id="19204340"/>
<feature type="region of interest" description="Disordered" evidence="1">
    <location>
        <begin position="140"/>
        <end position="159"/>
    </location>
</feature>
<sequence>MPTIAIPESDLYDLMRTRLVPLAHMLKVMRLSLSDWNTVQSRMRPIVDAHLNRDIPFAQQPQDRLSLVLTEGLRVLPDMANYAELWPLSMYTELNIFDNIRHMHERRDKRKSRRSGRGLSLSSASHSSGADITLISVETSPSPVSTTSMTTSSQGANSSSGSAIDQKLAAFLRTDCGVPLTKTADALAALGISDMVTFNAAVRKENGEAFEEFIEKNGAQHGLTLWEIFSMVRGANKLRNSKE</sequence>
<evidence type="ECO:0000256" key="1">
    <source>
        <dbReference type="SAM" id="MobiDB-lite"/>
    </source>
</evidence>
<evidence type="ECO:0000313" key="2">
    <source>
        <dbReference type="EMBL" id="EIW73897.1"/>
    </source>
</evidence>
<dbReference type="Proteomes" id="UP000053558">
    <property type="component" value="Unassembled WGS sequence"/>
</dbReference>
<dbReference type="RefSeq" id="XP_007775929.1">
    <property type="nucleotide sequence ID" value="XM_007777739.1"/>
</dbReference>
<feature type="compositionally biased region" description="Basic residues" evidence="1">
    <location>
        <begin position="107"/>
        <end position="116"/>
    </location>
</feature>
<protein>
    <submittedName>
        <fullName evidence="2">Uncharacterized protein</fullName>
    </submittedName>
</protein>
<dbReference type="KEGG" id="cput:CONPUDRAFT_160594"/>
<accession>R7SDR3</accession>
<gene>
    <name evidence="2" type="ORF">CONPUDRAFT_160594</name>
</gene>